<dbReference type="GO" id="GO:0008716">
    <property type="term" value="F:D-alanine-D-alanine ligase activity"/>
    <property type="evidence" value="ECO:0007669"/>
    <property type="project" value="TreeGrafter"/>
</dbReference>
<dbReference type="Gene3D" id="3.30.470.20">
    <property type="entry name" value="ATP-grasp fold, B domain"/>
    <property type="match status" value="1"/>
</dbReference>
<dbReference type="Proteomes" id="UP000255036">
    <property type="component" value="Unassembled WGS sequence"/>
</dbReference>
<keyword evidence="4" id="KW-1185">Reference proteome</keyword>
<accession>A0A371AY74</accession>
<feature type="domain" description="ATP-grasp" evidence="2">
    <location>
        <begin position="118"/>
        <end position="296"/>
    </location>
</feature>
<dbReference type="Gene3D" id="3.30.1490.20">
    <property type="entry name" value="ATP-grasp fold, A domain"/>
    <property type="match status" value="1"/>
</dbReference>
<dbReference type="PROSITE" id="PS50975">
    <property type="entry name" value="ATP_GRASP"/>
    <property type="match status" value="1"/>
</dbReference>
<comment type="caution">
    <text evidence="3">The sequence shown here is derived from an EMBL/GenBank/DDBJ whole genome shotgun (WGS) entry which is preliminary data.</text>
</comment>
<dbReference type="GO" id="GO:0005524">
    <property type="term" value="F:ATP binding"/>
    <property type="evidence" value="ECO:0007669"/>
    <property type="project" value="UniProtKB-UniRule"/>
</dbReference>
<organism evidence="3 4">
    <name type="scientific">Anaerosacchariphilus polymeriproducens</name>
    <dbReference type="NCBI Taxonomy" id="1812858"/>
    <lineage>
        <taxon>Bacteria</taxon>
        <taxon>Bacillati</taxon>
        <taxon>Bacillota</taxon>
        <taxon>Clostridia</taxon>
        <taxon>Lachnospirales</taxon>
        <taxon>Lachnospiraceae</taxon>
        <taxon>Anaerosacchariphilus</taxon>
    </lineage>
</organism>
<dbReference type="InterPro" id="IPR048764">
    <property type="entry name" value="PylC_N"/>
</dbReference>
<dbReference type="Pfam" id="PF15632">
    <property type="entry name" value="ATPgrasp_Ter"/>
    <property type="match status" value="1"/>
</dbReference>
<dbReference type="PANTHER" id="PTHR23132">
    <property type="entry name" value="D-ALANINE--D-ALANINE LIGASE"/>
    <property type="match status" value="1"/>
</dbReference>
<dbReference type="AlphaFoldDB" id="A0A371AY74"/>
<dbReference type="Pfam" id="PF21360">
    <property type="entry name" value="PylC-like_N"/>
    <property type="match status" value="1"/>
</dbReference>
<dbReference type="Gene3D" id="3.40.50.20">
    <property type="match status" value="1"/>
</dbReference>
<proteinExistence type="predicted"/>
<dbReference type="PANTHER" id="PTHR23132:SF14">
    <property type="entry name" value="ATP-GRASP DOMAIN-CONTAINING PROTEIN"/>
    <property type="match status" value="1"/>
</dbReference>
<evidence type="ECO:0000313" key="4">
    <source>
        <dbReference type="Proteomes" id="UP000255036"/>
    </source>
</evidence>
<keyword evidence="1" id="KW-0067">ATP-binding</keyword>
<evidence type="ECO:0000256" key="1">
    <source>
        <dbReference type="PROSITE-ProRule" id="PRU00409"/>
    </source>
</evidence>
<dbReference type="InterPro" id="IPR011761">
    <property type="entry name" value="ATP-grasp"/>
</dbReference>
<protein>
    <submittedName>
        <fullName evidence="3">ATP-grasp domain-containing protein</fullName>
    </submittedName>
</protein>
<dbReference type="RefSeq" id="WP_115480673.1">
    <property type="nucleotide sequence ID" value="NZ_QRCT01000012.1"/>
</dbReference>
<keyword evidence="1" id="KW-0547">Nucleotide-binding</keyword>
<name>A0A371AY74_9FIRM</name>
<dbReference type="SUPFAM" id="SSF56059">
    <property type="entry name" value="Glutathione synthetase ATP-binding domain-like"/>
    <property type="match status" value="1"/>
</dbReference>
<dbReference type="OrthoDB" id="9803907at2"/>
<evidence type="ECO:0000313" key="3">
    <source>
        <dbReference type="EMBL" id="RDU24440.1"/>
    </source>
</evidence>
<reference evidence="3 4" key="1">
    <citation type="submission" date="2018-07" db="EMBL/GenBank/DDBJ databases">
        <title>Anaerosacharophilus polymeroproducens gen. nov. sp. nov., an anaerobic bacterium isolated from salt field.</title>
        <authorList>
            <person name="Kim W."/>
            <person name="Yang S.-H."/>
            <person name="Oh J."/>
            <person name="Lee J.-H."/>
            <person name="Kwon K.K."/>
        </authorList>
    </citation>
    <scope>NUCLEOTIDE SEQUENCE [LARGE SCALE GENOMIC DNA]</scope>
    <source>
        <strain evidence="3 4">MCWD5</strain>
    </source>
</reference>
<dbReference type="EMBL" id="QRCT01000012">
    <property type="protein sequence ID" value="RDU24440.1"/>
    <property type="molecule type" value="Genomic_DNA"/>
</dbReference>
<dbReference type="InterPro" id="IPR013815">
    <property type="entry name" value="ATP_grasp_subdomain_1"/>
</dbReference>
<sequence length="326" mass="37048">MERILVTAIGSLSADITIKTLKQMGFFVVGCDIYPQPWVVDAYEVDVFVQTPGVKEESYLSFFEELCSQQQISYIIPLIDLEVDVLSVHKERFQSKGITICTLSEICAKQCRDKYQLPRQLSSLGEKYGIRMLMGNLLKDINVDELTFPVIVKPRNGRSSQGCQLIYNEKGIEYLSTIDTEQNLLVQNYVKGQVITVDVVCDSQRKDAVAVARKELLRTANGAGTTVSIIREPIVEEFCRQAAIHLQIQGAVNFEFLVDEEKNYYFLEINPRFSGGVEFTHLAGYNVIKNHMNCFRNVTINTCEEIKEMTVARKYEEYITEGSDKV</sequence>
<evidence type="ECO:0000259" key="2">
    <source>
        <dbReference type="PROSITE" id="PS50975"/>
    </source>
</evidence>
<dbReference type="GO" id="GO:0046872">
    <property type="term" value="F:metal ion binding"/>
    <property type="evidence" value="ECO:0007669"/>
    <property type="project" value="InterPro"/>
</dbReference>
<gene>
    <name evidence="3" type="ORF">DWV06_02890</name>
</gene>